<sequence>MQRQRGETLPLRRTSSRELEEHRGGGAIEDWEICFSGFTLHHFTRGNLPIMNHIIFPSHYTKIKP</sequence>
<organism evidence="2 3">
    <name type="scientific">Colletotrichum orchidophilum</name>
    <dbReference type="NCBI Taxonomy" id="1209926"/>
    <lineage>
        <taxon>Eukaryota</taxon>
        <taxon>Fungi</taxon>
        <taxon>Dikarya</taxon>
        <taxon>Ascomycota</taxon>
        <taxon>Pezizomycotina</taxon>
        <taxon>Sordariomycetes</taxon>
        <taxon>Hypocreomycetidae</taxon>
        <taxon>Glomerellales</taxon>
        <taxon>Glomerellaceae</taxon>
        <taxon>Colletotrichum</taxon>
    </lineage>
</organism>
<dbReference type="AlphaFoldDB" id="A0A1G4BAA2"/>
<feature type="region of interest" description="Disordered" evidence="1">
    <location>
        <begin position="1"/>
        <end position="23"/>
    </location>
</feature>
<name>A0A1G4BAA2_9PEZI</name>
<dbReference type="Proteomes" id="UP000176998">
    <property type="component" value="Unassembled WGS sequence"/>
</dbReference>
<gene>
    <name evidence="2" type="ORF">CORC01_06452</name>
</gene>
<dbReference type="GeneID" id="34559603"/>
<proteinExistence type="predicted"/>
<accession>A0A1G4BAA2</accession>
<dbReference type="RefSeq" id="XP_022475405.1">
    <property type="nucleotide sequence ID" value="XM_022618093.1"/>
</dbReference>
<comment type="caution">
    <text evidence="2">The sequence shown here is derived from an EMBL/GenBank/DDBJ whole genome shotgun (WGS) entry which is preliminary data.</text>
</comment>
<protein>
    <submittedName>
        <fullName evidence="2">Uncharacterized protein</fullName>
    </submittedName>
</protein>
<keyword evidence="3" id="KW-1185">Reference proteome</keyword>
<evidence type="ECO:0000256" key="1">
    <source>
        <dbReference type="SAM" id="MobiDB-lite"/>
    </source>
</evidence>
<dbReference type="EMBL" id="MJBS01000048">
    <property type="protein sequence ID" value="OHE98255.1"/>
    <property type="molecule type" value="Genomic_DNA"/>
</dbReference>
<evidence type="ECO:0000313" key="3">
    <source>
        <dbReference type="Proteomes" id="UP000176998"/>
    </source>
</evidence>
<reference evidence="2 3" key="1">
    <citation type="submission" date="2016-09" db="EMBL/GenBank/DDBJ databases">
        <authorList>
            <person name="Capua I."/>
            <person name="De Benedictis P."/>
            <person name="Joannis T."/>
            <person name="Lombin L.H."/>
            <person name="Cattoli G."/>
        </authorList>
    </citation>
    <scope>NUCLEOTIDE SEQUENCE [LARGE SCALE GENOMIC DNA]</scope>
    <source>
        <strain evidence="2 3">IMI 309357</strain>
    </source>
</reference>
<evidence type="ECO:0000313" key="2">
    <source>
        <dbReference type="EMBL" id="OHE98255.1"/>
    </source>
</evidence>